<dbReference type="CDD" id="cd05400">
    <property type="entry name" value="NT_2-5OAS_ClassI-CCAase"/>
    <property type="match status" value="1"/>
</dbReference>
<comment type="caution">
    <text evidence="2">The sequence shown here is derived from an EMBL/GenBank/DDBJ whole genome shotgun (WGS) entry which is preliminary data.</text>
</comment>
<dbReference type="EMBL" id="JBANCF010000001">
    <property type="protein sequence ID" value="MEM0572020.1"/>
    <property type="molecule type" value="Genomic_DNA"/>
</dbReference>
<reference evidence="2 5" key="1">
    <citation type="submission" date="2024-01" db="EMBL/GenBank/DDBJ databases">
        <title>Aequorivita flavus sp. nov., isolated from deep-sea sediment.</title>
        <authorList>
            <person name="Chen X."/>
        </authorList>
    </citation>
    <scope>NUCLEOTIDE SEQUENCE</scope>
    <source>
        <strain evidence="2">MCCC 1A16923</strain>
        <strain evidence="3 5">MCCC 1A16935</strain>
    </source>
</reference>
<dbReference type="EMBL" id="JAZBJM010000001">
    <property type="protein sequence ID" value="MEM0517239.1"/>
    <property type="molecule type" value="Genomic_DNA"/>
</dbReference>
<dbReference type="NCBIfam" id="NF041078">
    <property type="entry name" value="cGAS"/>
    <property type="match status" value="1"/>
</dbReference>
<proteinExistence type="predicted"/>
<evidence type="ECO:0000256" key="1">
    <source>
        <dbReference type="ARBA" id="ARBA00023118"/>
    </source>
</evidence>
<evidence type="ECO:0000313" key="2">
    <source>
        <dbReference type="EMBL" id="MEM0517239.1"/>
    </source>
</evidence>
<dbReference type="AlphaFoldDB" id="A0AB35YQ56"/>
<organism evidence="2 4">
    <name type="scientific">Aequorivita flava</name>
    <dbReference type="NCBI Taxonomy" id="3114371"/>
    <lineage>
        <taxon>Bacteria</taxon>
        <taxon>Pseudomonadati</taxon>
        <taxon>Bacteroidota</taxon>
        <taxon>Flavobacteriia</taxon>
        <taxon>Flavobacteriales</taxon>
        <taxon>Flavobacteriaceae</taxon>
        <taxon>Aequorivita</taxon>
    </lineage>
</organism>
<gene>
    <name evidence="3" type="ORF">VZD24_00705</name>
    <name evidence="2" type="ORF">VZD85_02655</name>
</gene>
<sequence length="336" mass="38982">MANCNKLFLDFNDELKITSSKIEKMKKARENIKNKIIDHFKQKAKYDFIGTYMQGSYRTKTVIRTKDDVCDLDLGIYFKKIDTEVSTAAVLDQVYKAVEDVTSIQPSKKSKCVRVYYKGDFHIDLPVYHFNKEEHDHPQLANRYNGWEESDPKDFTKWFNKHENLKQLKRITRYLKAWSNNTEGKYPSGLAFTIWTCNKLTTNERDDIALYELLKEIKSSIESSWYVEMPVVPYDDVCSKLTDQQKDNFLDAISDFIEDADRALKSKNQLEASEIWQKYFGDRFPDGADEDIDAKEVALNRIAANIMSSTAYTQKDGSITENVDGVKNKPHRNFGG</sequence>
<dbReference type="RefSeq" id="WP_342686626.1">
    <property type="nucleotide sequence ID" value="NZ_JAZBJM010000001.1"/>
</dbReference>
<dbReference type="Proteomes" id="UP001390963">
    <property type="component" value="Unassembled WGS sequence"/>
</dbReference>
<accession>A0AB35YQ56</accession>
<dbReference type="GO" id="GO:0140701">
    <property type="term" value="F:3',3'-cyclic GMP-AMP synthase activity"/>
    <property type="evidence" value="ECO:0007669"/>
    <property type="project" value="InterPro"/>
</dbReference>
<protein>
    <submittedName>
        <fullName evidence="2">CBASS cGAMP synthase</fullName>
    </submittedName>
</protein>
<keyword evidence="5" id="KW-1185">Reference proteome</keyword>
<evidence type="ECO:0000313" key="5">
    <source>
        <dbReference type="Proteomes" id="UP001390963"/>
    </source>
</evidence>
<dbReference type="InterPro" id="IPR006116">
    <property type="entry name" value="NT_2-5OAS_ClassI-CCAase"/>
</dbReference>
<dbReference type="GO" id="GO:0051607">
    <property type="term" value="P:defense response to virus"/>
    <property type="evidence" value="ECO:0007669"/>
    <property type="project" value="UniProtKB-KW"/>
</dbReference>
<dbReference type="Proteomes" id="UP001388259">
    <property type="component" value="Unassembled WGS sequence"/>
</dbReference>
<evidence type="ECO:0000313" key="4">
    <source>
        <dbReference type="Proteomes" id="UP001388259"/>
    </source>
</evidence>
<dbReference type="InterPro" id="IPR047805">
    <property type="entry name" value="GAMP_synthase"/>
</dbReference>
<evidence type="ECO:0000313" key="3">
    <source>
        <dbReference type="EMBL" id="MEM0572020.1"/>
    </source>
</evidence>
<name>A0AB35YQ56_9FLAO</name>
<dbReference type="Pfam" id="PF18144">
    <property type="entry name" value="SMODS"/>
    <property type="match status" value="1"/>
</dbReference>
<keyword evidence="1" id="KW-0051">Antiviral defense</keyword>